<dbReference type="SUPFAM" id="SSF50978">
    <property type="entry name" value="WD40 repeat-like"/>
    <property type="match status" value="1"/>
</dbReference>
<dbReference type="PROSITE" id="PS50082">
    <property type="entry name" value="WD_REPEATS_2"/>
    <property type="match status" value="3"/>
</dbReference>
<dbReference type="PROSITE" id="PS00678">
    <property type="entry name" value="WD_REPEATS_1"/>
    <property type="match status" value="3"/>
</dbReference>
<evidence type="ECO:0000256" key="4">
    <source>
        <dbReference type="SAM" id="MobiDB-lite"/>
    </source>
</evidence>
<feature type="repeat" description="WD" evidence="3">
    <location>
        <begin position="356"/>
        <end position="397"/>
    </location>
</feature>
<accession>A0A9N8H9G2</accession>
<comment type="caution">
    <text evidence="6">The sequence shown here is derived from an EMBL/GenBank/DDBJ whole genome shotgun (WGS) entry which is preliminary data.</text>
</comment>
<reference evidence="6" key="1">
    <citation type="submission" date="2020-06" db="EMBL/GenBank/DDBJ databases">
        <authorList>
            <consortium name="Plant Systems Biology data submission"/>
        </authorList>
    </citation>
    <scope>NUCLEOTIDE SEQUENCE</scope>
    <source>
        <strain evidence="6">D6</strain>
    </source>
</reference>
<dbReference type="InterPro" id="IPR019775">
    <property type="entry name" value="WD40_repeat_CS"/>
</dbReference>
<dbReference type="PROSITE" id="PS50294">
    <property type="entry name" value="WD_REPEATS_REGION"/>
    <property type="match status" value="2"/>
</dbReference>
<dbReference type="PANTHER" id="PTHR19878:SF8">
    <property type="entry name" value="AUTOPHAGY-RELATED 16, ISOFORM F"/>
    <property type="match status" value="1"/>
</dbReference>
<gene>
    <name evidence="6" type="ORF">SEMRO_274_G105510.1</name>
</gene>
<dbReference type="Pfam" id="PF00400">
    <property type="entry name" value="WD40"/>
    <property type="match status" value="2"/>
</dbReference>
<proteinExistence type="predicted"/>
<dbReference type="Pfam" id="PF08614">
    <property type="entry name" value="ATG16"/>
    <property type="match status" value="1"/>
</dbReference>
<dbReference type="CDD" id="cd00200">
    <property type="entry name" value="WD40"/>
    <property type="match status" value="1"/>
</dbReference>
<dbReference type="InterPro" id="IPR020472">
    <property type="entry name" value="WD40_PAC1"/>
</dbReference>
<evidence type="ECO:0000256" key="2">
    <source>
        <dbReference type="ARBA" id="ARBA00022737"/>
    </source>
</evidence>
<feature type="domain" description="Autophagy-related protein 16" evidence="5">
    <location>
        <begin position="4"/>
        <end position="199"/>
    </location>
</feature>
<feature type="region of interest" description="Disordered" evidence="4">
    <location>
        <begin position="219"/>
        <end position="253"/>
    </location>
</feature>
<dbReference type="PANTHER" id="PTHR19878">
    <property type="entry name" value="AUTOPHAGY PROTEIN 16-LIKE"/>
    <property type="match status" value="1"/>
</dbReference>
<dbReference type="InterPro" id="IPR013923">
    <property type="entry name" value="Autophagy-rel_prot_16_dom"/>
</dbReference>
<dbReference type="OrthoDB" id="538223at2759"/>
<evidence type="ECO:0000259" key="5">
    <source>
        <dbReference type="Pfam" id="PF08614"/>
    </source>
</evidence>
<evidence type="ECO:0000256" key="3">
    <source>
        <dbReference type="PROSITE-ProRule" id="PRU00221"/>
    </source>
</evidence>
<dbReference type="InterPro" id="IPR045160">
    <property type="entry name" value="ATG16"/>
</dbReference>
<dbReference type="SMART" id="SM00320">
    <property type="entry name" value="WD40"/>
    <property type="match status" value="7"/>
</dbReference>
<dbReference type="Proteomes" id="UP001153069">
    <property type="component" value="Unassembled WGS sequence"/>
</dbReference>
<keyword evidence="1 3" id="KW-0853">WD repeat</keyword>
<dbReference type="InterPro" id="IPR001680">
    <property type="entry name" value="WD40_rpt"/>
</dbReference>
<sequence>MLGIYQQILERNARETDPFVSIHEANATLLNQVDSLQEKCVEYERDIASLQQQLDEGGGGAKNNSGAATAALKNETRLREKLEKLQEELNSKLTAHAEDQAEALKTAKDLSDMKDLNQAQESTITNLKKENDRKEKAIEHLTEQLNDAQARTKLAEQQYVGLKETIRSLQKENDDLKKENSTIESRLVQDKGKMSDEMNVLTEMVDSLKREVDMLRSLKKQEEKRKSGGWFGRSSTSDKDTKDKSKESDAEKNSRKFGMLGVIVPSGPKQVIHAHTAEATSVRYDSMGTDLLVTGGSDSLVKVWDVGTGGVRATLRGPSGHVILGCDMCGHLVAGAFSDKTCRVWNMRTERMIHHLVGHAQKVTCVRLFDNGQSVISGSADRSLKVWDIRAQTYRQNVTLRHSSTCNSIDAGSNGVDVVSGHHDGGLRFWDVRSGERTMDISGLHESSITSVQFNPADSTQVLTNGLDSCLKLVDIRTGAAIHTFRHQSFHTGQSWSAAALSSNGAYAAAGSSSTGTIFVWNTDDGELKAKLEQGHNAGVCGFAWGRGGASGQQVASIDRKGTLVLWA</sequence>
<evidence type="ECO:0000313" key="7">
    <source>
        <dbReference type="Proteomes" id="UP001153069"/>
    </source>
</evidence>
<dbReference type="Gene3D" id="2.130.10.10">
    <property type="entry name" value="YVTN repeat-like/Quinoprotein amine dehydrogenase"/>
    <property type="match status" value="3"/>
</dbReference>
<keyword evidence="2" id="KW-0677">Repeat</keyword>
<feature type="compositionally biased region" description="Basic and acidic residues" evidence="4">
    <location>
        <begin position="236"/>
        <end position="253"/>
    </location>
</feature>
<dbReference type="InterPro" id="IPR036322">
    <property type="entry name" value="WD40_repeat_dom_sf"/>
</dbReference>
<name>A0A9N8H9G2_9STRA</name>
<feature type="repeat" description="WD" evidence="3">
    <location>
        <begin position="272"/>
        <end position="314"/>
    </location>
</feature>
<evidence type="ECO:0000313" key="6">
    <source>
        <dbReference type="EMBL" id="CAB9506663.1"/>
    </source>
</evidence>
<dbReference type="EMBL" id="CAICTM010000273">
    <property type="protein sequence ID" value="CAB9506663.1"/>
    <property type="molecule type" value="Genomic_DNA"/>
</dbReference>
<organism evidence="6 7">
    <name type="scientific">Seminavis robusta</name>
    <dbReference type="NCBI Taxonomy" id="568900"/>
    <lineage>
        <taxon>Eukaryota</taxon>
        <taxon>Sar</taxon>
        <taxon>Stramenopiles</taxon>
        <taxon>Ochrophyta</taxon>
        <taxon>Bacillariophyta</taxon>
        <taxon>Bacillariophyceae</taxon>
        <taxon>Bacillariophycidae</taxon>
        <taxon>Naviculales</taxon>
        <taxon>Naviculaceae</taxon>
        <taxon>Seminavis</taxon>
    </lineage>
</organism>
<evidence type="ECO:0000256" key="1">
    <source>
        <dbReference type="ARBA" id="ARBA00022574"/>
    </source>
</evidence>
<dbReference type="GO" id="GO:0000045">
    <property type="term" value="P:autophagosome assembly"/>
    <property type="evidence" value="ECO:0007669"/>
    <property type="project" value="InterPro"/>
</dbReference>
<keyword evidence="7" id="KW-1185">Reference proteome</keyword>
<dbReference type="AlphaFoldDB" id="A0A9N8H9G2"/>
<dbReference type="InterPro" id="IPR015943">
    <property type="entry name" value="WD40/YVTN_repeat-like_dom_sf"/>
</dbReference>
<protein>
    <submittedName>
        <fullName evidence="6">Related protein 16-1</fullName>
    </submittedName>
</protein>
<feature type="repeat" description="WD" evidence="3">
    <location>
        <begin position="399"/>
        <end position="440"/>
    </location>
</feature>
<dbReference type="PRINTS" id="PR00320">
    <property type="entry name" value="GPROTEINBRPT"/>
</dbReference>